<proteinExistence type="predicted"/>
<dbReference type="EMBL" id="JAFCMP010000013">
    <property type="protein sequence ID" value="KAG5191981.1"/>
    <property type="molecule type" value="Genomic_DNA"/>
</dbReference>
<evidence type="ECO:0000256" key="1">
    <source>
        <dbReference type="SAM" id="Coils"/>
    </source>
</evidence>
<feature type="region of interest" description="Disordered" evidence="2">
    <location>
        <begin position="41"/>
        <end position="60"/>
    </location>
</feature>
<keyword evidence="4" id="KW-1185">Reference proteome</keyword>
<name>A0A836CQJ6_9STRA</name>
<organism evidence="3 4">
    <name type="scientific">Tribonema minus</name>
    <dbReference type="NCBI Taxonomy" id="303371"/>
    <lineage>
        <taxon>Eukaryota</taxon>
        <taxon>Sar</taxon>
        <taxon>Stramenopiles</taxon>
        <taxon>Ochrophyta</taxon>
        <taxon>PX clade</taxon>
        <taxon>Xanthophyceae</taxon>
        <taxon>Tribonematales</taxon>
        <taxon>Tribonemataceae</taxon>
        <taxon>Tribonema</taxon>
    </lineage>
</organism>
<dbReference type="Proteomes" id="UP000664859">
    <property type="component" value="Unassembled WGS sequence"/>
</dbReference>
<evidence type="ECO:0000313" key="4">
    <source>
        <dbReference type="Proteomes" id="UP000664859"/>
    </source>
</evidence>
<feature type="compositionally biased region" description="Basic residues" evidence="2">
    <location>
        <begin position="42"/>
        <end position="51"/>
    </location>
</feature>
<comment type="caution">
    <text evidence="3">The sequence shown here is derived from an EMBL/GenBank/DDBJ whole genome shotgun (WGS) entry which is preliminary data.</text>
</comment>
<dbReference type="AlphaFoldDB" id="A0A836CQJ6"/>
<accession>A0A836CQJ6</accession>
<feature type="coiled-coil region" evidence="1">
    <location>
        <begin position="346"/>
        <end position="375"/>
    </location>
</feature>
<evidence type="ECO:0000313" key="3">
    <source>
        <dbReference type="EMBL" id="KAG5191981.1"/>
    </source>
</evidence>
<sequence length="451" mass="49671">MTMPSGEASSLPISTIYLPTVRNSCVGSSYRGLLQRCPCATRQRRRQRRTTRSPQHQRPEACGNCGDGWSNVWLRCSLHSACHQATKRVNEHDARRQIEHGHRHGQRSQGAAKRLSPLLQLLHTCSSVRLYGAFSLTMKPLQKLMMCLFACVAAVSGSHYEHYDRHGLDNDDHDSLHHHGLLGLQDGSPQPSIRTASMDLKQDMQATLGRAQQMWKLQRNEQFIFICVTIATVCYDPCLAAARHARNAGRTDWGYYPRPWPSYGQRYPHSPYAAYWWKWNNDVANDNQAEAQLQDLMTEFSSETCTFTTCHNSMGACNHTEERVMFSARGDIRICAELKAVAAAAAVTAEAEAVAAEAEAVAAEAEAVAADAEAVAAEAAAAVGAARDEDRHKVDHGRCSIQACSGGHTMVFESGDADRKQANCHKTRGRCYTARCTHVAQTTAALAQAAC</sequence>
<reference evidence="3" key="1">
    <citation type="submission" date="2021-02" db="EMBL/GenBank/DDBJ databases">
        <title>First Annotated Genome of the Yellow-green Alga Tribonema minus.</title>
        <authorList>
            <person name="Mahan K.M."/>
        </authorList>
    </citation>
    <scope>NUCLEOTIDE SEQUENCE</scope>
    <source>
        <strain evidence="3">UTEX B ZZ1240</strain>
    </source>
</reference>
<keyword evidence="1" id="KW-0175">Coiled coil</keyword>
<gene>
    <name evidence="3" type="ORF">JKP88DRAFT_242828</name>
</gene>
<evidence type="ECO:0000256" key="2">
    <source>
        <dbReference type="SAM" id="MobiDB-lite"/>
    </source>
</evidence>
<protein>
    <submittedName>
        <fullName evidence="3">Uncharacterized protein</fullName>
    </submittedName>
</protein>